<dbReference type="Gene3D" id="3.40.50.1860">
    <property type="match status" value="1"/>
</dbReference>
<protein>
    <submittedName>
        <fullName evidence="1">Uncharacterized protein</fullName>
    </submittedName>
</protein>
<evidence type="ECO:0000313" key="1">
    <source>
        <dbReference type="EMBL" id="VFK30970.1"/>
    </source>
</evidence>
<organism evidence="1">
    <name type="scientific">Candidatus Kentrum sp. MB</name>
    <dbReference type="NCBI Taxonomy" id="2138164"/>
    <lineage>
        <taxon>Bacteria</taxon>
        <taxon>Pseudomonadati</taxon>
        <taxon>Pseudomonadota</taxon>
        <taxon>Gammaproteobacteria</taxon>
        <taxon>Candidatus Kentrum</taxon>
    </lineage>
</organism>
<gene>
    <name evidence="1" type="ORF">BECKMB1821G_GA0114241_10747</name>
</gene>
<dbReference type="InterPro" id="IPR001920">
    <property type="entry name" value="Asp/Glu_race"/>
</dbReference>
<proteinExistence type="predicted"/>
<accession>A0A450XNN2</accession>
<dbReference type="AlphaFoldDB" id="A0A450XNN2"/>
<dbReference type="GO" id="GO:0016855">
    <property type="term" value="F:racemase and epimerase activity, acting on amino acids and derivatives"/>
    <property type="evidence" value="ECO:0007669"/>
    <property type="project" value="InterPro"/>
</dbReference>
<dbReference type="EMBL" id="CAADFO010000074">
    <property type="protein sequence ID" value="VFK30970.1"/>
    <property type="molecule type" value="Genomic_DNA"/>
</dbReference>
<name>A0A450XNN2_9GAMM</name>
<sequence length="116" mass="13318">MIIIRRAQITQNKRKYIGLLVVSTDPTIERDFRRMLHNIDQVDFFVSRVPYAGVYTPENYQAMEGEINRATALILPGDHCLWVYVRVHRNRGTDYLPSRSGSSTGYCLHNTNNSGS</sequence>
<reference evidence="1" key="1">
    <citation type="submission" date="2019-02" db="EMBL/GenBank/DDBJ databases">
        <authorList>
            <person name="Gruber-Vodicka R. H."/>
            <person name="Seah K. B. B."/>
        </authorList>
    </citation>
    <scope>NUCLEOTIDE SEQUENCE</scope>
    <source>
        <strain evidence="1">BECK_BZ197</strain>
    </source>
</reference>